<dbReference type="STRING" id="288768.SAMEA3906486_03109"/>
<evidence type="ECO:0008006" key="3">
    <source>
        <dbReference type="Google" id="ProtNLM"/>
    </source>
</evidence>
<name>A0A157SJJ6_9BORD</name>
<reference evidence="1 2" key="1">
    <citation type="submission" date="2016-04" db="EMBL/GenBank/DDBJ databases">
        <authorList>
            <consortium name="Pathogen Informatics"/>
        </authorList>
    </citation>
    <scope>NUCLEOTIDE SEQUENCE [LARGE SCALE GENOMIC DNA]</scope>
    <source>
        <strain evidence="1 2">H050680373</strain>
    </source>
</reference>
<gene>
    <name evidence="1" type="ORF">SAMEA3906486_03109</name>
</gene>
<dbReference type="Proteomes" id="UP000076848">
    <property type="component" value="Unassembled WGS sequence"/>
</dbReference>
<evidence type="ECO:0000313" key="1">
    <source>
        <dbReference type="EMBL" id="SAI70464.1"/>
    </source>
</evidence>
<evidence type="ECO:0000313" key="2">
    <source>
        <dbReference type="Proteomes" id="UP000076848"/>
    </source>
</evidence>
<sequence>MKRVMTAVLPGLLSGCMAMSPAEIRAVRPEVYQSSAGVDEIMRCLRVDDDAKYLEVTPYPESGRLEFEFRTFQGFSPVVLYLASAERLGTGSRIEGRFSGKSSMSITETEFRGLMKRCAPPA</sequence>
<accession>A0A157SJJ6</accession>
<protein>
    <recommendedName>
        <fullName evidence="3">Lipoprotein</fullName>
    </recommendedName>
</protein>
<dbReference type="PROSITE" id="PS51257">
    <property type="entry name" value="PROKAR_LIPOPROTEIN"/>
    <property type="match status" value="1"/>
</dbReference>
<dbReference type="RefSeq" id="WP_156513386.1">
    <property type="nucleotide sequence ID" value="NZ_FKIF01000006.1"/>
</dbReference>
<keyword evidence="2" id="KW-1185">Reference proteome</keyword>
<dbReference type="EMBL" id="FKIF01000006">
    <property type="protein sequence ID" value="SAI70464.1"/>
    <property type="molecule type" value="Genomic_DNA"/>
</dbReference>
<dbReference type="AlphaFoldDB" id="A0A157SJJ6"/>
<organism evidence="1 2">
    <name type="scientific">Bordetella ansorpii</name>
    <dbReference type="NCBI Taxonomy" id="288768"/>
    <lineage>
        <taxon>Bacteria</taxon>
        <taxon>Pseudomonadati</taxon>
        <taxon>Pseudomonadota</taxon>
        <taxon>Betaproteobacteria</taxon>
        <taxon>Burkholderiales</taxon>
        <taxon>Alcaligenaceae</taxon>
        <taxon>Bordetella</taxon>
    </lineage>
</organism>
<proteinExistence type="predicted"/>